<dbReference type="AlphaFoldDB" id="A0A7K4HR27"/>
<feature type="domain" description="PIN" evidence="1">
    <location>
        <begin position="1"/>
        <end position="103"/>
    </location>
</feature>
<evidence type="ECO:0000313" key="2">
    <source>
        <dbReference type="EMBL" id="NVO67308.1"/>
    </source>
</evidence>
<sequence>MKVLLDTNALMMPVQFRIDLFDELRSLLGKYEPLVLQDVVHELEGLARGSGNDAAAARAGLMFAGRCTAVEGRSTATSVDDRVAAYAAAEGCMVVTNDRRLRVALLAAGVPVITLRNQKKLEILRG</sequence>
<comment type="caution">
    <text evidence="2">The sequence shown here is derived from an EMBL/GenBank/DDBJ whole genome shotgun (WGS) entry which is preliminary data.</text>
</comment>
<dbReference type="CDD" id="cd09879">
    <property type="entry name" value="PIN_VapC_AF0591-like"/>
    <property type="match status" value="1"/>
</dbReference>
<dbReference type="SUPFAM" id="SSF88723">
    <property type="entry name" value="PIN domain-like"/>
    <property type="match status" value="1"/>
</dbReference>
<dbReference type="SMART" id="SM00670">
    <property type="entry name" value="PINc"/>
    <property type="match status" value="1"/>
</dbReference>
<dbReference type="Gene3D" id="3.40.50.1010">
    <property type="entry name" value="5'-nuclease"/>
    <property type="match status" value="1"/>
</dbReference>
<proteinExistence type="predicted"/>
<dbReference type="RefSeq" id="WP_176788914.1">
    <property type="nucleotide sequence ID" value="NZ_JABXWR010000001.1"/>
</dbReference>
<dbReference type="EMBL" id="JABXWR010000001">
    <property type="protein sequence ID" value="NVO67308.1"/>
    <property type="molecule type" value="Genomic_DNA"/>
</dbReference>
<dbReference type="Pfam" id="PF18477">
    <property type="entry name" value="PIN_9"/>
    <property type="match status" value="1"/>
</dbReference>
<gene>
    <name evidence="2" type="ORF">HWN36_08290</name>
</gene>
<evidence type="ECO:0000259" key="1">
    <source>
        <dbReference type="SMART" id="SM00670"/>
    </source>
</evidence>
<organism evidence="2 3">
    <name type="scientific">Methanofollis tationis</name>
    <dbReference type="NCBI Taxonomy" id="81417"/>
    <lineage>
        <taxon>Archaea</taxon>
        <taxon>Methanobacteriati</taxon>
        <taxon>Methanobacteriota</taxon>
        <taxon>Stenosarchaea group</taxon>
        <taxon>Methanomicrobia</taxon>
        <taxon>Methanomicrobiales</taxon>
        <taxon>Methanomicrobiaceae</taxon>
        <taxon>Methanofollis</taxon>
    </lineage>
</organism>
<dbReference type="Proteomes" id="UP000570823">
    <property type="component" value="Unassembled WGS sequence"/>
</dbReference>
<dbReference type="InterPro" id="IPR002716">
    <property type="entry name" value="PIN_dom"/>
</dbReference>
<accession>A0A7K4HR27</accession>
<dbReference type="InterPro" id="IPR029060">
    <property type="entry name" value="PIN-like_dom_sf"/>
</dbReference>
<protein>
    <submittedName>
        <fullName evidence="2">Nucleotide-binding protein</fullName>
    </submittedName>
</protein>
<name>A0A7K4HR27_9EURY</name>
<reference evidence="2 3" key="1">
    <citation type="submission" date="2020-06" db="EMBL/GenBank/DDBJ databases">
        <title>Methanofollis fontis sp. nov., a methanogen isolated from marine sediments near a cold seep at Four-Way Closure Ridge offshore southwestern Taiwan.</title>
        <authorList>
            <person name="Chen S.-C."/>
            <person name="Teng N.-H."/>
            <person name="Lin Y.-S."/>
            <person name="Lai M.-C."/>
            <person name="Chen H.-H."/>
            <person name="Wang C.-C."/>
        </authorList>
    </citation>
    <scope>NUCLEOTIDE SEQUENCE [LARGE SCALE GENOMIC DNA]</scope>
    <source>
        <strain evidence="2 3">DSM 2702</strain>
    </source>
</reference>
<evidence type="ECO:0000313" key="3">
    <source>
        <dbReference type="Proteomes" id="UP000570823"/>
    </source>
</evidence>
<dbReference type="InterPro" id="IPR041120">
    <property type="entry name" value="PIN_9"/>
</dbReference>
<keyword evidence="3" id="KW-1185">Reference proteome</keyword>